<evidence type="ECO:0000259" key="3">
    <source>
        <dbReference type="PROSITE" id="PS50222"/>
    </source>
</evidence>
<feature type="compositionally biased region" description="Basic residues" evidence="2">
    <location>
        <begin position="1746"/>
        <end position="1759"/>
    </location>
</feature>
<dbReference type="OrthoDB" id="192670at2759"/>
<accession>A0A9W7B7J7</accession>
<sequence length="1991" mass="218994">MPRSQASATGRGKKSKPKGQTDAVDLERTFHNRLDFSERAQASEYLSELHSSLDGQLESAAKRALLNVEGEPMTLNAESLTGAAILSARGDIVNPVEQGDGRGGAADPGRIQRLVRALRSKSQSLADGGTRFHEVFDSLDASDSGEITGPNTVLTGLHSLGIKQATKEDAAALLEEFQGSEPGKMSYRKFLKAVMLGNGGKERIAEIIGNLQWQISSAEAEMGDDSPYSPTQLLASLMSESDADGSGTISRASFRSALDRVFSTLNLQPIEEAEIRRLMDHFDRGGQPSYVDFIKVLKSEAGSPKKYGSAHPSDSAPLFTRLQNAMMGRRLDSLMVKEMFLPSDVMDAGETAISFKEVETVFTVDLDVTISPSDEREIMENFGVGRDGVDVKAMLSAWNMWEGDEVPPSNPMRSARSPRLDETQSHLQAWSTTLPKKPEESPSQVPRLNLQQQREQLSARNPDPQPSTRSYTSYTKIPSSRKEPTYGGMGGASSPPLSSPNNPHSQQSFDRNPNPNPYQPKLKSSLGSSQNIDDEIVYKLKAENDKLKAELSSFDLNFFEEIEDLRHNYERLKSVALAQATNPGSAPGSPMPPPQYPGTTSDEMLHDADPFDQAPQKQMAEMMDRANRLAGGIGVPLSPRQNAMFNRKKKKKNKAKFGNEYDYWNSRGGVVGAHERKLAWQIAGGGYEALKEAEKWIRRMDRNGDGYLSGKQVAAALREAGYDLTDSDVHTILNGFGSDELGRVDTIELIQALQDIASGNDWYHQDYVIPTAADNDAGVRNSVGKSGEFMFGTAFNGLQTGYEGKWDGFDAQRGENLVEAALKEIVEQMSLIDISRLPGYGGGNRAAAIMRPFKMCDKGSKGVISITDFSSCIEALGLVLTAGEVRALAHQFSVAQSPSKNSSAHSGTAIEYPPFVRFVLEASTMSRWTGQGGEDWGGPGGGGGAGAWWEVVPRIAAKCKKAYKKSKKKSKWLKSLKNKLKKKGDDLSHTSFKKILGGAKIKLGKKEWEDLETVLGGEDDIDWKAFCKVFKAKVAEPEDEKDSDSDDDSDDDDSGKDSSDDDNDSSDDDASKSSKDSSDDDGSDDDDDKKNTLFSKFAKVMMQQSDPRGWLDSVCYLFSEADQEGNGYLSTSEFYSLCKKVGVKLSKSEFKGLAKELDRDSEGGISYIEILSALLKAYKSGGSGGGRAFLGDEREIAEKILDAMGENPGIRRKWLTKLRKHFFGLDKFRNGTMPGPKLVRVLKELGVRLSRSEEGRLLELLPTVDEEDGGDHGDASGSVSYRELLRFCASNAGKWYEQDVDLAETLRNTLRDKMRKKSFVANLKKMFEEFDENGDGVVSKKEFERSCKKLGLRLESSDLKKLMDILDLDGSGQISYQEFVTFFNNSSSKGSWYDDEPELARKIKNAVLKVRDGEKGVFRFRDDSAEADEDQNGHNDVGDFRKNILRSLKVKFSEREVSKLALVLDSRGDGLINYRPIVSYMVGCLPPLSERLPDEFGNVQHLVQKAKGGKRGVIGSLEERCKVADKDGNGKLSVKSFASVLSRCNIKVSLTTLGALAEAIDSAGDGSMDYVEFLDQLKGSQSYGRDEWYERESSLAQRLRKAIWKENSGKKSNKWQKNLRSSFAKFDRDGDGVVSERDFSRAIKGLGVKVSGSEIDRLMEILDQSGDGQISYEDFVDFMVSSDGGDDGDRYSDEGDDDSYYSRGRGGGGRGRSKDRKSDYSAVIGDYDERLSPRGDSRDRDDRRGGSKSRSRSPNKRGGARSVSKSRTGAGTRGGKDRDVRGATATSSSSRKPDEKTKELMRLRKKLLEKLDKGREGMKKLVGAFMSVDKRDEGRVSERDFTATLKKVGVGFLQRADLKLLFGKFEDDEGLFAWEEFVHFCFSPEKSMGGGGKRRDDSSEDDDEESRYAEETVVVGHGGRGGRPQSRKGKGVGGRGGGRGGSRGGGRGRDYDSDDVDNSDDYSEDLSERDHRKLGVRGTKTGTWRGKGGRY</sequence>
<name>A0A9W7B7J7_9STRA</name>
<dbReference type="Proteomes" id="UP001165085">
    <property type="component" value="Unassembled WGS sequence"/>
</dbReference>
<feature type="region of interest" description="Disordered" evidence="2">
    <location>
        <begin position="1886"/>
        <end position="1991"/>
    </location>
</feature>
<dbReference type="Gene3D" id="1.10.238.10">
    <property type="entry name" value="EF-hand"/>
    <property type="match status" value="8"/>
</dbReference>
<dbReference type="InterPro" id="IPR018247">
    <property type="entry name" value="EF_Hand_1_Ca_BS"/>
</dbReference>
<dbReference type="SMART" id="SM00054">
    <property type="entry name" value="EFh"/>
    <property type="match status" value="11"/>
</dbReference>
<feature type="domain" description="EF-hand" evidence="3">
    <location>
        <begin position="1318"/>
        <end position="1353"/>
    </location>
</feature>
<evidence type="ECO:0000313" key="4">
    <source>
        <dbReference type="EMBL" id="GMH85596.1"/>
    </source>
</evidence>
<dbReference type="SUPFAM" id="SSF47473">
    <property type="entry name" value="EF-hand"/>
    <property type="match status" value="6"/>
</dbReference>
<feature type="compositionally biased region" description="Acidic residues" evidence="2">
    <location>
        <begin position="1078"/>
        <end position="1087"/>
    </location>
</feature>
<feature type="domain" description="EF-hand" evidence="3">
    <location>
        <begin position="1816"/>
        <end position="1851"/>
    </location>
</feature>
<feature type="compositionally biased region" description="Gly residues" evidence="2">
    <location>
        <begin position="1931"/>
        <end position="1945"/>
    </location>
</feature>
<feature type="domain" description="EF-hand" evidence="3">
    <location>
        <begin position="1650"/>
        <end position="1685"/>
    </location>
</feature>
<evidence type="ECO:0000313" key="5">
    <source>
        <dbReference type="Proteomes" id="UP001165085"/>
    </source>
</evidence>
<feature type="compositionally biased region" description="Polar residues" evidence="2">
    <location>
        <begin position="441"/>
        <end position="459"/>
    </location>
</feature>
<evidence type="ECO:0000256" key="1">
    <source>
        <dbReference type="ARBA" id="ARBA00022837"/>
    </source>
</evidence>
<dbReference type="InterPro" id="IPR052603">
    <property type="entry name" value="EFCB6"/>
</dbReference>
<proteinExistence type="predicted"/>
<comment type="caution">
    <text evidence="4">The sequence shown here is derived from an EMBL/GenBank/DDBJ whole genome shotgun (WGS) entry which is preliminary data.</text>
</comment>
<protein>
    <recommendedName>
        <fullName evidence="3">EF-hand domain-containing protein</fullName>
    </recommendedName>
</protein>
<feature type="compositionally biased region" description="Polar residues" evidence="2">
    <location>
        <begin position="466"/>
        <end position="478"/>
    </location>
</feature>
<dbReference type="PROSITE" id="PS00018">
    <property type="entry name" value="EF_HAND_1"/>
    <property type="match status" value="4"/>
</dbReference>
<dbReference type="PANTHER" id="PTHR20875:SF0">
    <property type="entry name" value="GH12158P"/>
    <property type="match status" value="1"/>
</dbReference>
<feature type="region of interest" description="Disordered" evidence="2">
    <location>
        <begin position="1683"/>
        <end position="1798"/>
    </location>
</feature>
<evidence type="ECO:0000256" key="2">
    <source>
        <dbReference type="SAM" id="MobiDB-lite"/>
    </source>
</evidence>
<gene>
    <name evidence="4" type="ORF">TrST_g3600</name>
</gene>
<dbReference type="InterPro" id="IPR002048">
    <property type="entry name" value="EF_hand_dom"/>
</dbReference>
<feature type="compositionally biased region" description="Basic and acidic residues" evidence="2">
    <location>
        <begin position="1727"/>
        <end position="1745"/>
    </location>
</feature>
<dbReference type="InterPro" id="IPR011992">
    <property type="entry name" value="EF-hand-dom_pair"/>
</dbReference>
<dbReference type="CDD" id="cd00051">
    <property type="entry name" value="EFh"/>
    <property type="match status" value="3"/>
</dbReference>
<feature type="compositionally biased region" description="Acidic residues" evidence="2">
    <location>
        <begin position="1952"/>
        <end position="1965"/>
    </location>
</feature>
<feature type="region of interest" description="Disordered" evidence="2">
    <location>
        <begin position="580"/>
        <end position="609"/>
    </location>
</feature>
<dbReference type="PROSITE" id="PS50222">
    <property type="entry name" value="EF_HAND_2"/>
    <property type="match status" value="9"/>
</dbReference>
<keyword evidence="5" id="KW-1185">Reference proteome</keyword>
<feature type="domain" description="EF-hand" evidence="3">
    <location>
        <begin position="1354"/>
        <end position="1389"/>
    </location>
</feature>
<feature type="compositionally biased region" description="Low complexity" evidence="2">
    <location>
        <begin position="493"/>
        <end position="508"/>
    </location>
</feature>
<feature type="region of interest" description="Disordered" evidence="2">
    <location>
        <begin position="1037"/>
        <end position="1088"/>
    </location>
</feature>
<feature type="region of interest" description="Disordered" evidence="2">
    <location>
        <begin position="1"/>
        <end position="25"/>
    </location>
</feature>
<dbReference type="Pfam" id="PF13499">
    <property type="entry name" value="EF-hand_7"/>
    <property type="match status" value="3"/>
</dbReference>
<organism evidence="4 5">
    <name type="scientific">Triparma strigata</name>
    <dbReference type="NCBI Taxonomy" id="1606541"/>
    <lineage>
        <taxon>Eukaryota</taxon>
        <taxon>Sar</taxon>
        <taxon>Stramenopiles</taxon>
        <taxon>Ochrophyta</taxon>
        <taxon>Bolidophyceae</taxon>
        <taxon>Parmales</taxon>
        <taxon>Triparmaceae</taxon>
        <taxon>Triparma</taxon>
    </lineage>
</organism>
<reference evidence="5" key="1">
    <citation type="journal article" date="2023" name="Commun. Biol.">
        <title>Genome analysis of Parmales, the sister group of diatoms, reveals the evolutionary specialization of diatoms from phago-mixotrophs to photoautotrophs.</title>
        <authorList>
            <person name="Ban H."/>
            <person name="Sato S."/>
            <person name="Yoshikawa S."/>
            <person name="Yamada K."/>
            <person name="Nakamura Y."/>
            <person name="Ichinomiya M."/>
            <person name="Sato N."/>
            <person name="Blanc-Mathieu R."/>
            <person name="Endo H."/>
            <person name="Kuwata A."/>
            <person name="Ogata H."/>
        </authorList>
    </citation>
    <scope>NUCLEOTIDE SEQUENCE [LARGE SCALE GENOMIC DNA]</scope>
    <source>
        <strain evidence="5">NIES 3701</strain>
    </source>
</reference>
<feature type="domain" description="EF-hand" evidence="3">
    <location>
        <begin position="229"/>
        <end position="264"/>
    </location>
</feature>
<keyword evidence="1" id="KW-0106">Calcium</keyword>
<feature type="domain" description="EF-hand" evidence="3">
    <location>
        <begin position="1614"/>
        <end position="1649"/>
    </location>
</feature>
<feature type="domain" description="EF-hand" evidence="3">
    <location>
        <begin position="688"/>
        <end position="723"/>
    </location>
</feature>
<feature type="compositionally biased region" description="Acidic residues" evidence="2">
    <location>
        <begin position="1037"/>
        <end position="1068"/>
    </location>
</feature>
<feature type="domain" description="EF-hand" evidence="3">
    <location>
        <begin position="1117"/>
        <end position="1144"/>
    </location>
</feature>
<feature type="region of interest" description="Disordered" evidence="2">
    <location>
        <begin position="402"/>
        <end position="528"/>
    </location>
</feature>
<dbReference type="EMBL" id="BRXY01000306">
    <property type="protein sequence ID" value="GMH85596.1"/>
    <property type="molecule type" value="Genomic_DNA"/>
</dbReference>
<dbReference type="PANTHER" id="PTHR20875">
    <property type="entry name" value="EF-HAND CALCIUM-BINDING DOMAIN-CONTAINING PROTEIN 6-RELATED"/>
    <property type="match status" value="1"/>
</dbReference>
<dbReference type="GO" id="GO:0005509">
    <property type="term" value="F:calcium ion binding"/>
    <property type="evidence" value="ECO:0007669"/>
    <property type="project" value="InterPro"/>
</dbReference>
<feature type="compositionally biased region" description="Polar residues" evidence="2">
    <location>
        <begin position="425"/>
        <end position="434"/>
    </location>
</feature>
<feature type="domain" description="EF-hand" evidence="3">
    <location>
        <begin position="1512"/>
        <end position="1547"/>
    </location>
</feature>